<reference evidence="3" key="2">
    <citation type="submission" date="2025-08" db="UniProtKB">
        <authorList>
            <consortium name="Ensembl"/>
        </authorList>
    </citation>
    <scope>IDENTIFICATION</scope>
</reference>
<feature type="compositionally biased region" description="Low complexity" evidence="1">
    <location>
        <begin position="98"/>
        <end position="111"/>
    </location>
</feature>
<reference evidence="3" key="3">
    <citation type="submission" date="2025-09" db="UniProtKB">
        <authorList>
            <consortium name="Ensembl"/>
        </authorList>
    </citation>
    <scope>IDENTIFICATION</scope>
</reference>
<evidence type="ECO:0000256" key="2">
    <source>
        <dbReference type="SAM" id="Phobius"/>
    </source>
</evidence>
<name>A0A7N9C926_MACFA</name>
<proteinExistence type="predicted"/>
<organism evidence="3 4">
    <name type="scientific">Macaca fascicularis</name>
    <name type="common">Crab-eating macaque</name>
    <name type="synonym">Cynomolgus monkey</name>
    <dbReference type="NCBI Taxonomy" id="9541"/>
    <lineage>
        <taxon>Eukaryota</taxon>
        <taxon>Metazoa</taxon>
        <taxon>Chordata</taxon>
        <taxon>Craniata</taxon>
        <taxon>Vertebrata</taxon>
        <taxon>Euteleostomi</taxon>
        <taxon>Mammalia</taxon>
        <taxon>Eutheria</taxon>
        <taxon>Euarchontoglires</taxon>
        <taxon>Primates</taxon>
        <taxon>Haplorrhini</taxon>
        <taxon>Catarrhini</taxon>
        <taxon>Cercopithecidae</taxon>
        <taxon>Cercopithecinae</taxon>
        <taxon>Macaca</taxon>
    </lineage>
</organism>
<keyword evidence="4" id="KW-1185">Reference proteome</keyword>
<keyword evidence="2" id="KW-0472">Membrane</keyword>
<dbReference type="AlphaFoldDB" id="A0A7N9C926"/>
<dbReference type="GeneTree" id="ENSGT01150000286943"/>
<dbReference type="PANTHER" id="PTHR12138">
    <property type="entry name" value="PRIMATE-EXPANDED PROTEIN FAMILY"/>
    <property type="match status" value="1"/>
</dbReference>
<sequence>MCHHAQIIFIFLVETQFRHVGHASLELLTSGDPPTLASQSAGMTGMSHCGRPTVFFKSYRVSSTTFYQHRSLSSAVLSFSSCNASVKTLEDRQGPTDQMPRNPNPQQRPQMSAVSTPPSAAMAIAWALIALLYFYLKLK</sequence>
<feature type="region of interest" description="Disordered" evidence="1">
    <location>
        <begin position="89"/>
        <end position="114"/>
    </location>
</feature>
<reference evidence="3 4" key="1">
    <citation type="submission" date="2013-03" db="EMBL/GenBank/DDBJ databases">
        <authorList>
            <person name="Warren W."/>
            <person name="Wilson R.K."/>
        </authorList>
    </citation>
    <scope>NUCLEOTIDE SEQUENCE</scope>
</reference>
<evidence type="ECO:0000313" key="4">
    <source>
        <dbReference type="Proteomes" id="UP000233100"/>
    </source>
</evidence>
<evidence type="ECO:0000313" key="3">
    <source>
        <dbReference type="Ensembl" id="ENSMFAP00000046470.1"/>
    </source>
</evidence>
<dbReference type="PANTHER" id="PTHR12138:SF135">
    <property type="entry name" value="SAM DOMAIN-CONTAINING PROTEIN"/>
    <property type="match status" value="1"/>
</dbReference>
<dbReference type="Ensembl" id="ENSMFAT00000083779.1">
    <property type="protein sequence ID" value="ENSMFAP00000046470.1"/>
    <property type="gene ID" value="ENSMFAG00000057306.1"/>
</dbReference>
<protein>
    <submittedName>
        <fullName evidence="3">Uncharacterized protein</fullName>
    </submittedName>
</protein>
<dbReference type="PRINTS" id="PR02045">
    <property type="entry name" value="F138DOMAIN"/>
</dbReference>
<keyword evidence="2" id="KW-1133">Transmembrane helix</keyword>
<evidence type="ECO:0000256" key="1">
    <source>
        <dbReference type="SAM" id="MobiDB-lite"/>
    </source>
</evidence>
<keyword evidence="2" id="KW-0812">Transmembrane</keyword>
<feature type="transmembrane region" description="Helical" evidence="2">
    <location>
        <begin position="119"/>
        <end position="136"/>
    </location>
</feature>
<dbReference type="Proteomes" id="UP000233100">
    <property type="component" value="Chromosome 19"/>
</dbReference>
<accession>A0A7N9C926</accession>